<feature type="region of interest" description="Disordered" evidence="1">
    <location>
        <begin position="1"/>
        <end position="30"/>
    </location>
</feature>
<organism evidence="2 3">
    <name type="scientific">Pseudomonas amygdali pv. tabaci</name>
    <name type="common">Pseudomonas syringae pv. tabaci</name>
    <dbReference type="NCBI Taxonomy" id="322"/>
    <lineage>
        <taxon>Bacteria</taxon>
        <taxon>Pseudomonadati</taxon>
        <taxon>Pseudomonadota</taxon>
        <taxon>Gammaproteobacteria</taxon>
        <taxon>Pseudomonadales</taxon>
        <taxon>Pseudomonadaceae</taxon>
        <taxon>Pseudomonas</taxon>
        <taxon>Pseudomonas amygdali</taxon>
    </lineage>
</organism>
<dbReference type="AlphaFoldDB" id="A0AAX1W5T0"/>
<evidence type="ECO:0000313" key="2">
    <source>
        <dbReference type="EMBL" id="RML83827.1"/>
    </source>
</evidence>
<protein>
    <recommendedName>
        <fullName evidence="4">DUF1534 domain-containing protein</fullName>
    </recommendedName>
</protein>
<gene>
    <name evidence="2" type="ORF">ALQ89_100712</name>
</gene>
<sequence>MRRKRTRSVQNGMRRGASHDSEMREQSALIQALRRSSHDSLDYRSLRSSVGMQVATLCVARGRGASRTACDAERRTIVKCASSRL</sequence>
<proteinExistence type="predicted"/>
<comment type="caution">
    <text evidence="2">The sequence shown here is derived from an EMBL/GenBank/DDBJ whole genome shotgun (WGS) entry which is preliminary data.</text>
</comment>
<name>A0AAX1W5T0_PSEAJ</name>
<accession>A0AAX1W5T0</accession>
<reference evidence="2 3" key="1">
    <citation type="submission" date="2018-08" db="EMBL/GenBank/DDBJ databases">
        <title>Recombination of ecologically and evolutionarily significant loci maintains genetic cohesion in the Pseudomonas syringae species complex.</title>
        <authorList>
            <person name="Dillon M."/>
            <person name="Thakur S."/>
            <person name="Almeida R.N.D."/>
            <person name="Weir B.S."/>
            <person name="Guttman D.S."/>
        </authorList>
    </citation>
    <scope>NUCLEOTIDE SEQUENCE [LARGE SCALE GENOMIC DNA]</scope>
    <source>
        <strain evidence="2 3">ICMP 2851</strain>
    </source>
</reference>
<evidence type="ECO:0000256" key="1">
    <source>
        <dbReference type="SAM" id="MobiDB-lite"/>
    </source>
</evidence>
<evidence type="ECO:0008006" key="4">
    <source>
        <dbReference type="Google" id="ProtNLM"/>
    </source>
</evidence>
<evidence type="ECO:0000313" key="3">
    <source>
        <dbReference type="Proteomes" id="UP000280350"/>
    </source>
</evidence>
<dbReference type="EMBL" id="RBNX01000029">
    <property type="protein sequence ID" value="RML83827.1"/>
    <property type="molecule type" value="Genomic_DNA"/>
</dbReference>
<dbReference type="Proteomes" id="UP000280350">
    <property type="component" value="Unassembled WGS sequence"/>
</dbReference>